<evidence type="ECO:0000313" key="2">
    <source>
        <dbReference type="Proteomes" id="UP000187209"/>
    </source>
</evidence>
<sequence>MEYTRAKSFRVNTALGKSSESPIKKSLIRNVYNKPILLRQKIAKSSSPDPSLTVKMMRIYNRPNRNSPINSRIDDFGQQAHDTLNSLIKNGAITFLSPHELINQMSSESPSPAIIKSSPRALSLCKVKKHSDTFANNAFSDIGFRELRLNSAYIFSKKIKENKIEITGSQIPKIHRRNHKYGRSEEIVAAITTKQSFNIQELKNIVNRAI</sequence>
<comment type="caution">
    <text evidence="1">The sequence shown here is derived from an EMBL/GenBank/DDBJ whole genome shotgun (WGS) entry which is preliminary data.</text>
</comment>
<proteinExistence type="predicted"/>
<keyword evidence="2" id="KW-1185">Reference proteome</keyword>
<dbReference type="EMBL" id="MPUH01000557">
    <property type="protein sequence ID" value="OMJ77771.1"/>
    <property type="molecule type" value="Genomic_DNA"/>
</dbReference>
<protein>
    <submittedName>
        <fullName evidence="1">Uncharacterized protein</fullName>
    </submittedName>
</protein>
<accession>A0A1R2BLY9</accession>
<gene>
    <name evidence="1" type="ORF">SteCoe_22563</name>
</gene>
<evidence type="ECO:0000313" key="1">
    <source>
        <dbReference type="EMBL" id="OMJ77771.1"/>
    </source>
</evidence>
<dbReference type="Proteomes" id="UP000187209">
    <property type="component" value="Unassembled WGS sequence"/>
</dbReference>
<reference evidence="1 2" key="1">
    <citation type="submission" date="2016-11" db="EMBL/GenBank/DDBJ databases">
        <title>The macronuclear genome of Stentor coeruleus: a giant cell with tiny introns.</title>
        <authorList>
            <person name="Slabodnick M."/>
            <person name="Ruby J.G."/>
            <person name="Reiff S.B."/>
            <person name="Swart E.C."/>
            <person name="Gosai S."/>
            <person name="Prabakaran S."/>
            <person name="Witkowska E."/>
            <person name="Larue G.E."/>
            <person name="Fisher S."/>
            <person name="Freeman R.M."/>
            <person name="Gunawardena J."/>
            <person name="Chu W."/>
            <person name="Stover N.A."/>
            <person name="Gregory B.D."/>
            <person name="Nowacki M."/>
            <person name="Derisi J."/>
            <person name="Roy S.W."/>
            <person name="Marshall W.F."/>
            <person name="Sood P."/>
        </authorList>
    </citation>
    <scope>NUCLEOTIDE SEQUENCE [LARGE SCALE GENOMIC DNA]</scope>
    <source>
        <strain evidence="1">WM001</strain>
    </source>
</reference>
<name>A0A1R2BLY9_9CILI</name>
<dbReference type="AlphaFoldDB" id="A0A1R2BLY9"/>
<organism evidence="1 2">
    <name type="scientific">Stentor coeruleus</name>
    <dbReference type="NCBI Taxonomy" id="5963"/>
    <lineage>
        <taxon>Eukaryota</taxon>
        <taxon>Sar</taxon>
        <taxon>Alveolata</taxon>
        <taxon>Ciliophora</taxon>
        <taxon>Postciliodesmatophora</taxon>
        <taxon>Heterotrichea</taxon>
        <taxon>Heterotrichida</taxon>
        <taxon>Stentoridae</taxon>
        <taxon>Stentor</taxon>
    </lineage>
</organism>